<reference evidence="3" key="1">
    <citation type="submission" date="2017-09" db="EMBL/GenBank/DDBJ databases">
        <title>FDA dAtabase for Regulatory Grade micrObial Sequences (FDA-ARGOS): Supporting development and validation of Infectious Disease Dx tests.</title>
        <authorList>
            <person name="Minogue T."/>
            <person name="Wolcott M."/>
            <person name="Wasieloski L."/>
            <person name="Aguilar W."/>
            <person name="Moore D."/>
            <person name="Tallon L."/>
            <person name="Sadzewicz L."/>
            <person name="Ott S."/>
            <person name="Zhao X."/>
            <person name="Nagaraj S."/>
            <person name="Vavikolanu K."/>
            <person name="Aluvathingal J."/>
            <person name="Nadendla S."/>
            <person name="Sichtig H."/>
        </authorList>
    </citation>
    <scope>NUCLEOTIDE SEQUENCE [LARGE SCALE GENOMIC DNA]</scope>
    <source>
        <strain evidence="3">FDAARGOS_390</strain>
    </source>
</reference>
<dbReference type="InterPro" id="IPR036291">
    <property type="entry name" value="NAD(P)-bd_dom_sf"/>
</dbReference>
<dbReference type="EMBL" id="PDDY01000004">
    <property type="protein sequence ID" value="PEH37960.1"/>
    <property type="molecule type" value="Genomic_DNA"/>
</dbReference>
<evidence type="ECO:0000259" key="1">
    <source>
        <dbReference type="Pfam" id="PF03435"/>
    </source>
</evidence>
<dbReference type="SUPFAM" id="SSF51735">
    <property type="entry name" value="NAD(P)-binding Rossmann-fold domains"/>
    <property type="match status" value="1"/>
</dbReference>
<dbReference type="PANTHER" id="PTHR43781">
    <property type="entry name" value="SACCHAROPINE DEHYDROGENASE"/>
    <property type="match status" value="1"/>
</dbReference>
<organism evidence="2 3">
    <name type="scientific">Burkholderia gladioli</name>
    <name type="common">Pseudomonas marginata</name>
    <name type="synonym">Phytomonas marginata</name>
    <dbReference type="NCBI Taxonomy" id="28095"/>
    <lineage>
        <taxon>Bacteria</taxon>
        <taxon>Pseudomonadati</taxon>
        <taxon>Pseudomonadota</taxon>
        <taxon>Betaproteobacteria</taxon>
        <taxon>Burkholderiales</taxon>
        <taxon>Burkholderiaceae</taxon>
        <taxon>Burkholderia</taxon>
    </lineage>
</organism>
<dbReference type="InterPro" id="IPR005097">
    <property type="entry name" value="Sacchrp_dh_NADP-bd"/>
</dbReference>
<feature type="domain" description="Saccharopine dehydrogenase NADP binding" evidence="1">
    <location>
        <begin position="11"/>
        <end position="128"/>
    </location>
</feature>
<name>A0A2A7S3Y7_BURGA</name>
<evidence type="ECO:0000313" key="2">
    <source>
        <dbReference type="EMBL" id="PEH37960.1"/>
    </source>
</evidence>
<dbReference type="Gene3D" id="3.40.50.720">
    <property type="entry name" value="NAD(P)-binding Rossmann-like Domain"/>
    <property type="match status" value="1"/>
</dbReference>
<dbReference type="RefSeq" id="WP_098153868.1">
    <property type="nucleotide sequence ID" value="NZ_CADEWX010000002.1"/>
</dbReference>
<dbReference type="Proteomes" id="UP000220629">
    <property type="component" value="Unassembled WGS sequence"/>
</dbReference>
<accession>A0A2A7S3Y7</accession>
<proteinExistence type="predicted"/>
<gene>
    <name evidence="2" type="ORF">CRM94_26320</name>
</gene>
<dbReference type="AlphaFoldDB" id="A0A2A7S3Y7"/>
<protein>
    <recommendedName>
        <fullName evidence="1">Saccharopine dehydrogenase NADP binding domain-containing protein</fullName>
    </recommendedName>
</protein>
<sequence>MNQQHSTPDWMLYGANGYTGEMIAREAARRGLRPVLAGRNRDKVESLARELGLEARVFDLDRPGEVARQVDGQMLVMHCAGPFSATAAPMMEACLGAGAHYLDISGEIAVFEHARSLDERARQAGITICPGVGFDVIPTDCVAAALKAALPDATHLALGFDSSSSFSPGTAKTLIEGMPQGGKVRRDGRIVTVPLAHGMRRIDFGNGEKNAMTIPWGDVSTAYATTGIPNIEVFIPASAGMVLGARLGNLVRPLLGLRAVQDLLKARIGRTVTGPDARRRAGQATYVWGEVRNARGERRTARVRTDHVYSLTVNGALAVVDHLMRTRPAGGAYTPSRLIGADLVSSLPGSGPLEIV</sequence>
<dbReference type="PANTHER" id="PTHR43781:SF1">
    <property type="entry name" value="SACCHAROPINE DEHYDROGENASE"/>
    <property type="match status" value="1"/>
</dbReference>
<evidence type="ECO:0000313" key="3">
    <source>
        <dbReference type="Proteomes" id="UP000220629"/>
    </source>
</evidence>
<dbReference type="Pfam" id="PF03435">
    <property type="entry name" value="Sacchrp_dh_NADP"/>
    <property type="match status" value="1"/>
</dbReference>
<comment type="caution">
    <text evidence="2">The sequence shown here is derived from an EMBL/GenBank/DDBJ whole genome shotgun (WGS) entry which is preliminary data.</text>
</comment>